<dbReference type="Proteomes" id="UP000007013">
    <property type="component" value="Chromosome"/>
</dbReference>
<organism evidence="7 8">
    <name type="scientific">Opitutus terrae (strain DSM 11246 / JCM 15787 / PB90-1)</name>
    <dbReference type="NCBI Taxonomy" id="452637"/>
    <lineage>
        <taxon>Bacteria</taxon>
        <taxon>Pseudomonadati</taxon>
        <taxon>Verrucomicrobiota</taxon>
        <taxon>Opitutia</taxon>
        <taxon>Opitutales</taxon>
        <taxon>Opitutaceae</taxon>
        <taxon>Opitutus</taxon>
    </lineage>
</organism>
<evidence type="ECO:0000313" key="8">
    <source>
        <dbReference type="Proteomes" id="UP000007013"/>
    </source>
</evidence>
<evidence type="ECO:0000256" key="2">
    <source>
        <dbReference type="ARBA" id="ARBA00009694"/>
    </source>
</evidence>
<dbReference type="PANTHER" id="PTHR43461:SF1">
    <property type="entry name" value="TRANSMEMBRANE PROTEIN 256"/>
    <property type="match status" value="1"/>
</dbReference>
<sequence>MNHRITMIAAALLGASGVGLGAAGAHGLRETLLARGMTLPWETAARYHLLHAIALLALAVWLRVLADHNKPVAWAALSWVVGLVLFSGSLYWLALGGPRWLGPVTPLGGIALLIGWLLLIPAAMSKRESGTGVPPVKE</sequence>
<evidence type="ECO:0000313" key="7">
    <source>
        <dbReference type="EMBL" id="ACB73987.1"/>
    </source>
</evidence>
<dbReference type="EMBL" id="CP001032">
    <property type="protein sequence ID" value="ACB73987.1"/>
    <property type="molecule type" value="Genomic_DNA"/>
</dbReference>
<keyword evidence="8" id="KW-1185">Reference proteome</keyword>
<evidence type="ECO:0000256" key="4">
    <source>
        <dbReference type="ARBA" id="ARBA00022989"/>
    </source>
</evidence>
<feature type="transmembrane region" description="Helical" evidence="6">
    <location>
        <begin position="73"/>
        <end position="94"/>
    </location>
</feature>
<reference evidence="7 8" key="1">
    <citation type="journal article" date="2011" name="J. Bacteriol.">
        <title>Genome sequence of the verrucomicrobium Opitutus terrae PB90-1, an abundant inhabitant of rice paddy soil ecosystems.</title>
        <authorList>
            <person name="van Passel M.W."/>
            <person name="Kant R."/>
            <person name="Palva A."/>
            <person name="Copeland A."/>
            <person name="Lucas S."/>
            <person name="Lapidus A."/>
            <person name="Glavina del Rio T."/>
            <person name="Pitluck S."/>
            <person name="Goltsman E."/>
            <person name="Clum A."/>
            <person name="Sun H."/>
            <person name="Schmutz J."/>
            <person name="Larimer F.W."/>
            <person name="Land M.L."/>
            <person name="Hauser L."/>
            <person name="Kyrpides N."/>
            <person name="Mikhailova N."/>
            <person name="Richardson P.P."/>
            <person name="Janssen P.H."/>
            <person name="de Vos W.M."/>
            <person name="Smidt H."/>
        </authorList>
    </citation>
    <scope>NUCLEOTIDE SEQUENCE [LARGE SCALE GENOMIC DNA]</scope>
    <source>
        <strain evidence="8">DSM 11246 / JCM 15787 / PB90-1</strain>
    </source>
</reference>
<dbReference type="OrthoDB" id="9802121at2"/>
<dbReference type="AlphaFoldDB" id="B1ZUE4"/>
<keyword evidence="4 6" id="KW-1133">Transmembrane helix</keyword>
<gene>
    <name evidence="7" type="ordered locus">Oter_0698</name>
</gene>
<evidence type="ECO:0000256" key="5">
    <source>
        <dbReference type="ARBA" id="ARBA00023136"/>
    </source>
</evidence>
<comment type="similarity">
    <text evidence="2">Belongs to the UPF0382 family.</text>
</comment>
<dbReference type="RefSeq" id="WP_012373525.1">
    <property type="nucleotide sequence ID" value="NC_010571.1"/>
</dbReference>
<accession>B1ZUE4</accession>
<keyword evidence="5 6" id="KW-0472">Membrane</keyword>
<keyword evidence="3 6" id="KW-0812">Transmembrane</keyword>
<evidence type="ECO:0000256" key="1">
    <source>
        <dbReference type="ARBA" id="ARBA00004141"/>
    </source>
</evidence>
<dbReference type="HOGENOM" id="CLU_096548_3_3_0"/>
<dbReference type="PANTHER" id="PTHR43461">
    <property type="entry name" value="TRANSMEMBRANE PROTEIN 256"/>
    <property type="match status" value="1"/>
</dbReference>
<feature type="transmembrane region" description="Helical" evidence="6">
    <location>
        <begin position="100"/>
        <end position="119"/>
    </location>
</feature>
<dbReference type="eggNOG" id="COG2363">
    <property type="taxonomic scope" value="Bacteria"/>
</dbReference>
<name>B1ZUE4_OPITP</name>
<evidence type="ECO:0008006" key="9">
    <source>
        <dbReference type="Google" id="ProtNLM"/>
    </source>
</evidence>
<dbReference type="KEGG" id="ote:Oter_0698"/>
<dbReference type="GO" id="GO:0005886">
    <property type="term" value="C:plasma membrane"/>
    <property type="evidence" value="ECO:0007669"/>
    <property type="project" value="TreeGrafter"/>
</dbReference>
<dbReference type="InterPro" id="IPR006696">
    <property type="entry name" value="DUF423"/>
</dbReference>
<dbReference type="STRING" id="452637.Oter_0698"/>
<feature type="transmembrane region" description="Helical" evidence="6">
    <location>
        <begin position="49"/>
        <end position="66"/>
    </location>
</feature>
<comment type="subcellular location">
    <subcellularLocation>
        <location evidence="1">Membrane</location>
        <topology evidence="1">Multi-pass membrane protein</topology>
    </subcellularLocation>
</comment>
<dbReference type="Pfam" id="PF04241">
    <property type="entry name" value="DUF423"/>
    <property type="match status" value="1"/>
</dbReference>
<protein>
    <recommendedName>
        <fullName evidence="9">DUF423 domain-containing protein</fullName>
    </recommendedName>
</protein>
<proteinExistence type="inferred from homology"/>
<evidence type="ECO:0000256" key="6">
    <source>
        <dbReference type="SAM" id="Phobius"/>
    </source>
</evidence>
<evidence type="ECO:0000256" key="3">
    <source>
        <dbReference type="ARBA" id="ARBA00022692"/>
    </source>
</evidence>